<evidence type="ECO:0000256" key="1">
    <source>
        <dbReference type="SAM" id="Coils"/>
    </source>
</evidence>
<evidence type="ECO:0000313" key="3">
    <source>
        <dbReference type="EMBL" id="GBG91634.1"/>
    </source>
</evidence>
<evidence type="ECO:0000256" key="2">
    <source>
        <dbReference type="SAM" id="MobiDB-lite"/>
    </source>
</evidence>
<feature type="region of interest" description="Disordered" evidence="2">
    <location>
        <begin position="519"/>
        <end position="542"/>
    </location>
</feature>
<gene>
    <name evidence="3" type="ORF">CBR_g52668</name>
</gene>
<dbReference type="EMBL" id="BFEA01000928">
    <property type="protein sequence ID" value="GBG91634.1"/>
    <property type="molecule type" value="Genomic_DNA"/>
</dbReference>
<feature type="compositionally biased region" description="Polar residues" evidence="2">
    <location>
        <begin position="532"/>
        <end position="542"/>
    </location>
</feature>
<feature type="region of interest" description="Disordered" evidence="2">
    <location>
        <begin position="41"/>
        <end position="63"/>
    </location>
</feature>
<sequence length="542" mass="60959">MYGPGLCHFYRLPGHFIRDCPFRNNPNGAEMEASIQGAMTNGGQNGNHGLLPAPSSSSQAAGTSAVSNAIVPYQAPQNRGGGGGGYYGGYGNNNYRSNQGSGGHWYAKPWGGGYRDANNDERFDRIYELLAEQAEEREKRKQEEIKLELLEAEKNKLQEEDERNAQTKKEKEQHEARLGKIVRNSMKAICESVLGKKVDLPDEEESQVGKLRRELEELKARCAGEKAESSLDVLHREKEALQKAQVLSSEEEALRKEIEGLKARIVKGKFVDISSGSSQSDEIAALRLQIQELEEVRLALQSRSSELSSLKAENSSLKKDFLDLKSEMADLKNASNKRTSEVVIEKSPPVEPEKGKQRMVPIGDAVYTPRDLEALQKAYKKALAGEEPANKETIFLKERMAWLGAQVLTKQRSSVRRPSWRKTTPRNLRPALSAVQIEDDESNKEDHQKTKAMGDLAENAEDEQLQKLQEKERRVLRPLKKGDMVKLCDDEGITYIKLDQSKADVAKIRTRRRFAEWLKDQGVQDDEEDQQYATSTEEVNEE</sequence>
<accession>A0A388MAN5</accession>
<dbReference type="Gramene" id="GBG91634">
    <property type="protein sequence ID" value="GBG91634"/>
    <property type="gene ID" value="CBR_g52668"/>
</dbReference>
<reference evidence="3 4" key="1">
    <citation type="journal article" date="2018" name="Cell">
        <title>The Chara Genome: Secondary Complexity and Implications for Plant Terrestrialization.</title>
        <authorList>
            <person name="Nishiyama T."/>
            <person name="Sakayama H."/>
            <person name="Vries J.D."/>
            <person name="Buschmann H."/>
            <person name="Saint-Marcoux D."/>
            <person name="Ullrich K.K."/>
            <person name="Haas F.B."/>
            <person name="Vanderstraeten L."/>
            <person name="Becker D."/>
            <person name="Lang D."/>
            <person name="Vosolsobe S."/>
            <person name="Rombauts S."/>
            <person name="Wilhelmsson P.K.I."/>
            <person name="Janitza P."/>
            <person name="Kern R."/>
            <person name="Heyl A."/>
            <person name="Rumpler F."/>
            <person name="Villalobos L.I.A.C."/>
            <person name="Clay J.M."/>
            <person name="Skokan R."/>
            <person name="Toyoda A."/>
            <person name="Suzuki Y."/>
            <person name="Kagoshima H."/>
            <person name="Schijlen E."/>
            <person name="Tajeshwar N."/>
            <person name="Catarino B."/>
            <person name="Hetherington A.J."/>
            <person name="Saltykova A."/>
            <person name="Bonnot C."/>
            <person name="Breuninger H."/>
            <person name="Symeonidi A."/>
            <person name="Radhakrishnan G.V."/>
            <person name="Van Nieuwerburgh F."/>
            <person name="Deforce D."/>
            <person name="Chang C."/>
            <person name="Karol K.G."/>
            <person name="Hedrich R."/>
            <person name="Ulvskov P."/>
            <person name="Glockner G."/>
            <person name="Delwiche C.F."/>
            <person name="Petrasek J."/>
            <person name="Van de Peer Y."/>
            <person name="Friml J."/>
            <person name="Beilby M."/>
            <person name="Dolan L."/>
            <person name="Kohara Y."/>
            <person name="Sugano S."/>
            <person name="Fujiyama A."/>
            <person name="Delaux P.-M."/>
            <person name="Quint M."/>
            <person name="TheiBen G."/>
            <person name="Hagemann M."/>
            <person name="Harholt J."/>
            <person name="Dunand C."/>
            <person name="Zachgo S."/>
            <person name="Langdale J."/>
            <person name="Maumus F."/>
            <person name="Straeten D.V.D."/>
            <person name="Gould S.B."/>
            <person name="Rensing S.A."/>
        </authorList>
    </citation>
    <scope>NUCLEOTIDE SEQUENCE [LARGE SCALE GENOMIC DNA]</scope>
    <source>
        <strain evidence="3 4">S276</strain>
    </source>
</reference>
<proteinExistence type="predicted"/>
<feature type="coiled-coil region" evidence="1">
    <location>
        <begin position="131"/>
        <end position="334"/>
    </location>
</feature>
<keyword evidence="4" id="KW-1185">Reference proteome</keyword>
<dbReference type="AlphaFoldDB" id="A0A388MAN5"/>
<evidence type="ECO:0000313" key="4">
    <source>
        <dbReference type="Proteomes" id="UP000265515"/>
    </source>
</evidence>
<keyword evidence="1" id="KW-0175">Coiled coil</keyword>
<dbReference type="Proteomes" id="UP000265515">
    <property type="component" value="Unassembled WGS sequence"/>
</dbReference>
<organism evidence="3 4">
    <name type="scientific">Chara braunii</name>
    <name type="common">Braun's stonewort</name>
    <dbReference type="NCBI Taxonomy" id="69332"/>
    <lineage>
        <taxon>Eukaryota</taxon>
        <taxon>Viridiplantae</taxon>
        <taxon>Streptophyta</taxon>
        <taxon>Charophyceae</taxon>
        <taxon>Charales</taxon>
        <taxon>Characeae</taxon>
        <taxon>Chara</taxon>
    </lineage>
</organism>
<protein>
    <submittedName>
        <fullName evidence="3">Uncharacterized protein</fullName>
    </submittedName>
</protein>
<name>A0A388MAN5_CHABU</name>
<feature type="compositionally biased region" description="Low complexity" evidence="2">
    <location>
        <begin position="53"/>
        <end position="63"/>
    </location>
</feature>
<comment type="caution">
    <text evidence="3">The sequence shown here is derived from an EMBL/GenBank/DDBJ whole genome shotgun (WGS) entry which is preliminary data.</text>
</comment>